<dbReference type="InterPro" id="IPR036316">
    <property type="entry name" value="Pili_assmbl_chap_C_dom_sf"/>
</dbReference>
<gene>
    <name evidence="10" type="ORF">G1X19_07910</name>
</gene>
<feature type="domain" description="Pili assembly chaperone C-terminal" evidence="9">
    <location>
        <begin position="175"/>
        <end position="229"/>
    </location>
</feature>
<dbReference type="InterPro" id="IPR013783">
    <property type="entry name" value="Ig-like_fold"/>
</dbReference>
<dbReference type="PROSITE" id="PS00635">
    <property type="entry name" value="PILI_CHAPERONE"/>
    <property type="match status" value="1"/>
</dbReference>
<evidence type="ECO:0000259" key="8">
    <source>
        <dbReference type="Pfam" id="PF00345"/>
    </source>
</evidence>
<evidence type="ECO:0000256" key="3">
    <source>
        <dbReference type="ARBA" id="ARBA00022729"/>
    </source>
</evidence>
<dbReference type="InterPro" id="IPR008962">
    <property type="entry name" value="PapD-like_sf"/>
</dbReference>
<evidence type="ECO:0000256" key="1">
    <source>
        <dbReference type="ARBA" id="ARBA00004418"/>
    </source>
</evidence>
<evidence type="ECO:0000256" key="4">
    <source>
        <dbReference type="ARBA" id="ARBA00022764"/>
    </source>
</evidence>
<evidence type="ECO:0000256" key="5">
    <source>
        <dbReference type="ARBA" id="ARBA00023186"/>
    </source>
</evidence>
<dbReference type="GO" id="GO:0030288">
    <property type="term" value="C:outer membrane-bounded periplasmic space"/>
    <property type="evidence" value="ECO:0007669"/>
    <property type="project" value="InterPro"/>
</dbReference>
<dbReference type="InterPro" id="IPR016148">
    <property type="entry name" value="Pili_assmbl_chaperone_C"/>
</dbReference>
<dbReference type="GO" id="GO:0071555">
    <property type="term" value="P:cell wall organization"/>
    <property type="evidence" value="ECO:0007669"/>
    <property type="project" value="InterPro"/>
</dbReference>
<dbReference type="EMBL" id="DAAPLT010000004">
    <property type="protein sequence ID" value="HAD6715577.1"/>
    <property type="molecule type" value="Genomic_DNA"/>
</dbReference>
<name>A0A718RS63_SALTS</name>
<keyword evidence="5 7" id="KW-0143">Chaperone</keyword>
<evidence type="ECO:0000256" key="6">
    <source>
        <dbReference type="ARBA" id="ARBA00023319"/>
    </source>
</evidence>
<dbReference type="Gene3D" id="2.60.40.10">
    <property type="entry name" value="Immunoglobulins"/>
    <property type="match status" value="2"/>
</dbReference>
<keyword evidence="3" id="KW-0732">Signal</keyword>
<reference evidence="10" key="2">
    <citation type="submission" date="2019-01" db="EMBL/GenBank/DDBJ databases">
        <authorList>
            <consortium name="NCBI Pathogen Detection Project"/>
        </authorList>
    </citation>
    <scope>NUCLEOTIDE SEQUENCE</scope>
    <source>
        <strain evidence="10">SL1344</strain>
    </source>
</reference>
<evidence type="ECO:0000313" key="10">
    <source>
        <dbReference type="EMBL" id="HAD6715577.1"/>
    </source>
</evidence>
<evidence type="ECO:0000259" key="9">
    <source>
        <dbReference type="Pfam" id="PF02753"/>
    </source>
</evidence>
<organism evidence="10">
    <name type="scientific">Salmonella typhimurium (strain SL1344)</name>
    <dbReference type="NCBI Taxonomy" id="216597"/>
    <lineage>
        <taxon>Bacteria</taxon>
        <taxon>Pseudomonadati</taxon>
        <taxon>Pseudomonadota</taxon>
        <taxon>Gammaproteobacteria</taxon>
        <taxon>Enterobacterales</taxon>
        <taxon>Enterobacteriaceae</taxon>
        <taxon>Salmonella</taxon>
    </lineage>
</organism>
<evidence type="ECO:0000256" key="2">
    <source>
        <dbReference type="ARBA" id="ARBA00007399"/>
    </source>
</evidence>
<reference evidence="10" key="1">
    <citation type="journal article" date="2018" name="Genome Biol.">
        <title>SKESA: strategic k-mer extension for scrupulous assemblies.</title>
        <authorList>
            <person name="Souvorov A."/>
            <person name="Agarwala R."/>
            <person name="Lipman D.J."/>
        </authorList>
    </citation>
    <scope>NUCLEOTIDE SEQUENCE</scope>
    <source>
        <strain evidence="10">SL1344</strain>
    </source>
</reference>
<feature type="domain" description="Pili assembly chaperone N-terminal" evidence="8">
    <location>
        <begin position="22"/>
        <end position="151"/>
    </location>
</feature>
<evidence type="ECO:0000256" key="7">
    <source>
        <dbReference type="RuleBase" id="RU003918"/>
    </source>
</evidence>
<proteinExistence type="inferred from homology"/>
<comment type="caution">
    <text evidence="10">The sequence shown here is derived from an EMBL/GenBank/DDBJ whole genome shotgun (WGS) entry which is preliminary data.</text>
</comment>
<keyword evidence="4" id="KW-0574">Periplasm</keyword>
<keyword evidence="6" id="KW-0393">Immunoglobulin domain</keyword>
<dbReference type="SUPFAM" id="SSF49584">
    <property type="entry name" value="Periplasmic chaperone C-domain"/>
    <property type="match status" value="1"/>
</dbReference>
<protein>
    <submittedName>
        <fullName evidence="10">Molecular chaperone</fullName>
    </submittedName>
</protein>
<dbReference type="PANTHER" id="PTHR30251:SF9">
    <property type="entry name" value="CHAPERONE PROTEIN CAF1M"/>
    <property type="match status" value="1"/>
</dbReference>
<dbReference type="PANTHER" id="PTHR30251">
    <property type="entry name" value="PILUS ASSEMBLY CHAPERONE"/>
    <property type="match status" value="1"/>
</dbReference>
<dbReference type="InterPro" id="IPR050643">
    <property type="entry name" value="Periplasmic_pilus_chap"/>
</dbReference>
<dbReference type="InterPro" id="IPR016147">
    <property type="entry name" value="Pili_assmbl_chaperone_N"/>
</dbReference>
<dbReference type="SUPFAM" id="SSF49354">
    <property type="entry name" value="PapD-like"/>
    <property type="match status" value="1"/>
</dbReference>
<accession>A0A718RS63</accession>
<comment type="subcellular location">
    <subcellularLocation>
        <location evidence="1 7">Periplasm</location>
    </subcellularLocation>
</comment>
<comment type="similarity">
    <text evidence="2 7">Belongs to the periplasmic pilus chaperone family.</text>
</comment>
<dbReference type="PRINTS" id="PR00969">
    <property type="entry name" value="CHAPERONPILI"/>
</dbReference>
<dbReference type="InterPro" id="IPR018046">
    <property type="entry name" value="Pili_assmbl_chaperone_CS"/>
</dbReference>
<dbReference type="Pfam" id="PF02753">
    <property type="entry name" value="PapD_C"/>
    <property type="match status" value="1"/>
</dbReference>
<dbReference type="Pfam" id="PF00345">
    <property type="entry name" value="PapD_N"/>
    <property type="match status" value="1"/>
</dbReference>
<dbReference type="AlphaFoldDB" id="A0A718RS63"/>
<dbReference type="InterPro" id="IPR001829">
    <property type="entry name" value="Pili_assmbl_chaperone_bac"/>
</dbReference>
<sequence length="237" mass="26250">MTMSLVGGGNAGQIKVDALKYGVVIESSRIIYPSDSTGSVLPVENPQSYPVLVQTKILTEQKDKSAPFFVSPPLFRLDSGKRYSLRITKTGDDFPQDKERLFWICVKGIPPKADDLWAEKKGHDSSNKDIGVMLNISIDNCIKLILRPDKLEGRPLDYANQISWKKSGNELIGYNKSAFYMNLGSVSFNGMKLTPDYIPPGGERRFPLESSVANSGTVTWNVIDDYGAMSTDFSIKI</sequence>